<reference evidence="1 2" key="1">
    <citation type="submission" date="2015-03" db="EMBL/GenBank/DDBJ databases">
        <title>Complete genome sequence of Muricauda lutaonensis CC-HSB-11T, isolated from a coastal hot spring.</title>
        <authorList>
            <person name="Kim K.M."/>
        </authorList>
    </citation>
    <scope>NUCLEOTIDE SEQUENCE [LARGE SCALE GENOMIC DNA]</scope>
    <source>
        <strain evidence="1 2">CC-HSB-11</strain>
    </source>
</reference>
<name>A0A0D5YR40_9FLAO</name>
<dbReference type="HOGENOM" id="CLU_1033468_0_0_10"/>
<dbReference type="Proteomes" id="UP000032726">
    <property type="component" value="Chromosome"/>
</dbReference>
<evidence type="ECO:0008006" key="3">
    <source>
        <dbReference type="Google" id="ProtNLM"/>
    </source>
</evidence>
<sequence length="299" mass="34219">MRLSKQTINQRNLMKAHKINFLLVLTFLLAAACGPQQKKERTQNEEIVEAKANEPGYDTNDPSTILAAIKHAHGGWNDLWAKKDVEFTYNYHYTDDGRADISTERYIFASEASYGHYTRHEINVMPGVEGVVQQFFDGERTKMWLDGKEVTDPKALAAADFLRQANYFWFVIPYKLNDPGTIATYDGQETHNGKTYDKVTVTYDPSVTGKEQNDIYVLYVNPETKLIDRFYFSLPFMGVNEPVIIADYEYTDLDGQKLATKRSYYMPSEQGYSEAPNLVQTMADIKFNNGFTLKNLSAR</sequence>
<keyword evidence="2" id="KW-1185">Reference proteome</keyword>
<accession>A0A0D5YR40</accession>
<dbReference type="STRING" id="516051.VC82_650"/>
<evidence type="ECO:0000313" key="1">
    <source>
        <dbReference type="EMBL" id="AKA34316.1"/>
    </source>
</evidence>
<dbReference type="AlphaFoldDB" id="A0A0D5YR40"/>
<dbReference type="EMBL" id="CP011071">
    <property type="protein sequence ID" value="AKA34316.1"/>
    <property type="molecule type" value="Genomic_DNA"/>
</dbReference>
<evidence type="ECO:0000313" key="2">
    <source>
        <dbReference type="Proteomes" id="UP000032726"/>
    </source>
</evidence>
<dbReference type="InterPro" id="IPR045444">
    <property type="entry name" value="DUF6503"/>
</dbReference>
<dbReference type="KEGG" id="mlt:VC82_650"/>
<gene>
    <name evidence="1" type="ORF">VC82_650</name>
</gene>
<organism evidence="1 2">
    <name type="scientific">Flagellimonas lutaonensis</name>
    <dbReference type="NCBI Taxonomy" id="516051"/>
    <lineage>
        <taxon>Bacteria</taxon>
        <taxon>Pseudomonadati</taxon>
        <taxon>Bacteroidota</taxon>
        <taxon>Flavobacteriia</taxon>
        <taxon>Flavobacteriales</taxon>
        <taxon>Flavobacteriaceae</taxon>
        <taxon>Flagellimonas</taxon>
    </lineage>
</organism>
<proteinExistence type="predicted"/>
<protein>
    <recommendedName>
        <fullName evidence="3">Lipoprotein</fullName>
    </recommendedName>
</protein>
<dbReference type="PROSITE" id="PS51257">
    <property type="entry name" value="PROKAR_LIPOPROTEIN"/>
    <property type="match status" value="1"/>
</dbReference>
<dbReference type="Pfam" id="PF20113">
    <property type="entry name" value="DUF6503"/>
    <property type="match status" value="1"/>
</dbReference>